<dbReference type="AlphaFoldDB" id="A0A1G2QM54"/>
<protein>
    <submittedName>
        <fullName evidence="1">Uncharacterized protein</fullName>
    </submittedName>
</protein>
<evidence type="ECO:0000313" key="2">
    <source>
        <dbReference type="Proteomes" id="UP000177140"/>
    </source>
</evidence>
<dbReference type="Proteomes" id="UP000177140">
    <property type="component" value="Unassembled WGS sequence"/>
</dbReference>
<organism evidence="1 2">
    <name type="scientific">Candidatus Vogelbacteria bacterium RIFOXYD2_FULL_44_9</name>
    <dbReference type="NCBI Taxonomy" id="1802441"/>
    <lineage>
        <taxon>Bacteria</taxon>
        <taxon>Candidatus Vogeliibacteriota</taxon>
    </lineage>
</organism>
<dbReference type="EMBL" id="MHTM01000041">
    <property type="protein sequence ID" value="OHA60991.1"/>
    <property type="molecule type" value="Genomic_DNA"/>
</dbReference>
<reference evidence="1 2" key="1">
    <citation type="journal article" date="2016" name="Nat. Commun.">
        <title>Thousands of microbial genomes shed light on interconnected biogeochemical processes in an aquifer system.</title>
        <authorList>
            <person name="Anantharaman K."/>
            <person name="Brown C.T."/>
            <person name="Hug L.A."/>
            <person name="Sharon I."/>
            <person name="Castelle C.J."/>
            <person name="Probst A.J."/>
            <person name="Thomas B.C."/>
            <person name="Singh A."/>
            <person name="Wilkins M.J."/>
            <person name="Karaoz U."/>
            <person name="Brodie E.L."/>
            <person name="Williams K.H."/>
            <person name="Hubbard S.S."/>
            <person name="Banfield J.F."/>
        </authorList>
    </citation>
    <scope>NUCLEOTIDE SEQUENCE [LARGE SCALE GENOMIC DNA]</scope>
</reference>
<gene>
    <name evidence="1" type="ORF">A2556_02215</name>
</gene>
<evidence type="ECO:0000313" key="1">
    <source>
        <dbReference type="EMBL" id="OHA60991.1"/>
    </source>
</evidence>
<accession>A0A1G2QM54</accession>
<name>A0A1G2QM54_9BACT</name>
<comment type="caution">
    <text evidence="1">The sequence shown here is derived from an EMBL/GenBank/DDBJ whole genome shotgun (WGS) entry which is preliminary data.</text>
</comment>
<proteinExistence type="predicted"/>
<sequence length="205" mass="22653">MKKYILGLVLLGALLIVASNVVWGKQISGQLIFNKLPTMKSLQVVANSWQRQNPALPIPNLKTCPTTCPQVTSPAPNWCREGKIVPQKPNACGCSLPPKCLAQPLIFHSADVNKNYTIERNELDYAISLQVAGGYHCEKEAFSGYAVGSRDYNICPKHNSDYQLKDWKIDTKELLRLIQFFNTGGYKVDPAGEDGFVPVSKASID</sequence>